<dbReference type="GeneID" id="111129204"/>
<dbReference type="NCBIfam" id="TIGR03164">
    <property type="entry name" value="UHCUDC"/>
    <property type="match status" value="1"/>
</dbReference>
<dbReference type="GO" id="GO:0006144">
    <property type="term" value="P:purine nucleobase metabolic process"/>
    <property type="evidence" value="ECO:0007669"/>
    <property type="project" value="UniProtKB-KW"/>
</dbReference>
<dbReference type="PANTHER" id="PTHR43466:SF1">
    <property type="entry name" value="2-OXO-4-HYDROXY-4-CARBOXY-5-UREIDOIMIDAZOLINE DECARBOXYLASE-RELATED"/>
    <property type="match status" value="1"/>
</dbReference>
<comment type="similarity">
    <text evidence="5">Belongs to the OHCU decarboxylase family.</text>
</comment>
<keyword evidence="10" id="KW-0456">Lyase</keyword>
<organism evidence="14 15">
    <name type="scientific">Crassostrea virginica</name>
    <name type="common">Eastern oyster</name>
    <dbReference type="NCBI Taxonomy" id="6565"/>
    <lineage>
        <taxon>Eukaryota</taxon>
        <taxon>Metazoa</taxon>
        <taxon>Spiralia</taxon>
        <taxon>Lophotrochozoa</taxon>
        <taxon>Mollusca</taxon>
        <taxon>Bivalvia</taxon>
        <taxon>Autobranchia</taxon>
        <taxon>Pteriomorphia</taxon>
        <taxon>Ostreida</taxon>
        <taxon>Ostreoidea</taxon>
        <taxon>Ostreidae</taxon>
        <taxon>Crassostrea</taxon>
    </lineage>
</organism>
<dbReference type="Gene3D" id="1.10.3330.10">
    <property type="entry name" value="Oxo-4-hydroxy-4-carboxy-5-ureidoimidazoline decarboxylase"/>
    <property type="match status" value="1"/>
</dbReference>
<evidence type="ECO:0000256" key="8">
    <source>
        <dbReference type="ARBA" id="ARBA00022793"/>
    </source>
</evidence>
<evidence type="ECO:0000256" key="5">
    <source>
        <dbReference type="ARBA" id="ARBA00005793"/>
    </source>
</evidence>
<keyword evidence="7" id="KW-0659">Purine metabolism</keyword>
<evidence type="ECO:0000256" key="11">
    <source>
        <dbReference type="ARBA" id="ARBA00030624"/>
    </source>
</evidence>
<evidence type="ECO:0000313" key="15">
    <source>
        <dbReference type="RefSeq" id="XP_022331157.1"/>
    </source>
</evidence>
<evidence type="ECO:0000256" key="12">
    <source>
        <dbReference type="ARBA" id="ARBA00032116"/>
    </source>
</evidence>
<evidence type="ECO:0000256" key="7">
    <source>
        <dbReference type="ARBA" id="ARBA00022631"/>
    </source>
</evidence>
<keyword evidence="8" id="KW-0210">Decarboxylase</keyword>
<dbReference type="SUPFAM" id="SSF158694">
    <property type="entry name" value="UraD-Like"/>
    <property type="match status" value="1"/>
</dbReference>
<dbReference type="GO" id="GO:0051997">
    <property type="term" value="F:2-oxo-4-hydroxy-4-carboxy-5-ureidoimidazoline decarboxylase activity"/>
    <property type="evidence" value="ECO:0007669"/>
    <property type="project" value="UniProtKB-EC"/>
</dbReference>
<dbReference type="KEGG" id="cvn:111129204"/>
<evidence type="ECO:0000256" key="6">
    <source>
        <dbReference type="ARBA" id="ARBA00012257"/>
    </source>
</evidence>
<evidence type="ECO:0000256" key="4">
    <source>
        <dbReference type="ARBA" id="ARBA00004754"/>
    </source>
</evidence>
<dbReference type="Pfam" id="PF09349">
    <property type="entry name" value="OHCU_decarbox"/>
    <property type="match status" value="1"/>
</dbReference>
<evidence type="ECO:0000256" key="9">
    <source>
        <dbReference type="ARBA" id="ARBA00023140"/>
    </source>
</evidence>
<keyword evidence="14" id="KW-1185">Reference proteome</keyword>
<proteinExistence type="inferred from homology"/>
<comment type="pathway">
    <text evidence="4">Purine metabolism; urate degradation; (S)-allantoin from urate: step 3/3.</text>
</comment>
<gene>
    <name evidence="15" type="primary">LOC111129204</name>
</gene>
<dbReference type="OrthoDB" id="9970124at2759"/>
<dbReference type="InterPro" id="IPR018020">
    <property type="entry name" value="OHCU_decarboxylase"/>
</dbReference>
<dbReference type="GO" id="GO:0005777">
    <property type="term" value="C:peroxisome"/>
    <property type="evidence" value="ECO:0007669"/>
    <property type="project" value="UniProtKB-SubCell"/>
</dbReference>
<sequence>MAVNKLSIGSVNKMTYEDFIARFGNVVEHCSLCAAAVWRERPFRDAENLASCFGDFIDRLPINGKEGILRLHPDLAGRLAQVGQLTSESTQEQASAGLTTMTEDERQRMNNLNRRYKDKFGFPFVICARENKKDAILRGLQERLENSAQTEAVTGANEVKKICRLRILDIVCPDSQVTHSPL</sequence>
<dbReference type="FunFam" id="1.10.3330.10:FF:000001">
    <property type="entry name" value="2-oxo-4-hydroxy-4-carboxy-5-ureidoimidazoline decarboxylase"/>
    <property type="match status" value="1"/>
</dbReference>
<dbReference type="InterPro" id="IPR036778">
    <property type="entry name" value="OHCU_decarboxylase_sf"/>
</dbReference>
<reference evidence="15" key="1">
    <citation type="submission" date="2025-08" db="UniProtKB">
        <authorList>
            <consortium name="RefSeq"/>
        </authorList>
    </citation>
    <scope>IDENTIFICATION</scope>
    <source>
        <tissue evidence="15">Whole sample</tissue>
    </source>
</reference>
<dbReference type="PANTHER" id="PTHR43466">
    <property type="entry name" value="2-OXO-4-HYDROXY-4-CARBOXY-5-UREIDOIMIDAZOLINE DECARBOXYLASE-RELATED"/>
    <property type="match status" value="1"/>
</dbReference>
<evidence type="ECO:0000259" key="13">
    <source>
        <dbReference type="Pfam" id="PF09349"/>
    </source>
</evidence>
<name>A0A8B8DSD5_CRAVI</name>
<feature type="domain" description="Oxo-4-hydroxy-4-carboxy-5-ureidoimidazoline decarboxylase" evidence="13">
    <location>
        <begin position="12"/>
        <end position="167"/>
    </location>
</feature>
<dbReference type="RefSeq" id="XP_022331157.1">
    <property type="nucleotide sequence ID" value="XM_022475449.1"/>
</dbReference>
<dbReference type="GO" id="GO:0019628">
    <property type="term" value="P:urate catabolic process"/>
    <property type="evidence" value="ECO:0007669"/>
    <property type="project" value="UniProtKB-UniPathway"/>
</dbReference>
<dbReference type="EC" id="4.1.1.97" evidence="6"/>
<evidence type="ECO:0000256" key="3">
    <source>
        <dbReference type="ARBA" id="ARBA00004275"/>
    </source>
</evidence>
<dbReference type="Proteomes" id="UP000694844">
    <property type="component" value="Chromosome 4"/>
</dbReference>
<evidence type="ECO:0000256" key="2">
    <source>
        <dbReference type="ARBA" id="ARBA00002506"/>
    </source>
</evidence>
<dbReference type="InterPro" id="IPR017580">
    <property type="entry name" value="OHCU_decarboxylase-1"/>
</dbReference>
<dbReference type="GO" id="GO:0000255">
    <property type="term" value="P:allantoin metabolic process"/>
    <property type="evidence" value="ECO:0007669"/>
    <property type="project" value="InterPro"/>
</dbReference>
<evidence type="ECO:0000256" key="1">
    <source>
        <dbReference type="ARBA" id="ARBA00001163"/>
    </source>
</evidence>
<evidence type="ECO:0000256" key="10">
    <source>
        <dbReference type="ARBA" id="ARBA00023239"/>
    </source>
</evidence>
<dbReference type="UniPathway" id="UPA00394">
    <property type="reaction ID" value="UER00652"/>
</dbReference>
<evidence type="ECO:0000313" key="14">
    <source>
        <dbReference type="Proteomes" id="UP000694844"/>
    </source>
</evidence>
<comment type="subcellular location">
    <subcellularLocation>
        <location evidence="3">Peroxisome</location>
    </subcellularLocation>
</comment>
<accession>A0A8B8DSD5</accession>
<protein>
    <recommendedName>
        <fullName evidence="6">2-oxo-4-hydroxy-4-carboxy-5-ureidoimidazoline decarboxylase</fullName>
        <ecNumber evidence="6">4.1.1.97</ecNumber>
    </recommendedName>
    <alternativeName>
        <fullName evidence="12">Parahox neighbor</fullName>
    </alternativeName>
    <alternativeName>
        <fullName evidence="11">Ureidoimidazoline (2-oxo-4-hydroxy-4-carboxy-5-) decarboxylase</fullName>
    </alternativeName>
</protein>
<keyword evidence="9" id="KW-0576">Peroxisome</keyword>
<comment type="catalytic activity">
    <reaction evidence="1">
        <text>5-hydroxy-2-oxo-4-ureido-2,5-dihydro-1H-imidazole-5-carboxylate + H(+) = (S)-allantoin + CO2</text>
        <dbReference type="Rhea" id="RHEA:26301"/>
        <dbReference type="ChEBI" id="CHEBI:15378"/>
        <dbReference type="ChEBI" id="CHEBI:15678"/>
        <dbReference type="ChEBI" id="CHEBI:16526"/>
        <dbReference type="ChEBI" id="CHEBI:58639"/>
        <dbReference type="EC" id="4.1.1.97"/>
    </reaction>
</comment>
<dbReference type="AlphaFoldDB" id="A0A8B8DSD5"/>
<comment type="function">
    <text evidence="2">Catalyzes the stereoselective decarboxylation of 2-oxo-4-hydroxy-4-carboxy-5-ureidoimidazoline (OHCU) to (S)-allantoin.</text>
</comment>